<proteinExistence type="predicted"/>
<protein>
    <submittedName>
        <fullName evidence="1">Uncharacterized protein</fullName>
    </submittedName>
</protein>
<dbReference type="EMBL" id="CM031833">
    <property type="protein sequence ID" value="KAG6697372.1"/>
    <property type="molecule type" value="Genomic_DNA"/>
</dbReference>
<accession>A0A922J8W1</accession>
<reference evidence="1" key="1">
    <citation type="submission" date="2021-01" db="EMBL/GenBank/DDBJ databases">
        <authorList>
            <person name="Lovell J.T."/>
            <person name="Bentley N."/>
            <person name="Bhattarai G."/>
            <person name="Jenkins J.W."/>
            <person name="Sreedasyam A."/>
            <person name="Alarcon Y."/>
            <person name="Bock C."/>
            <person name="Boston L."/>
            <person name="Carlson J."/>
            <person name="Cervantes K."/>
            <person name="Clermont K."/>
            <person name="Krom N."/>
            <person name="Kubenka K."/>
            <person name="Mamidi S."/>
            <person name="Mattison C."/>
            <person name="Monteros M."/>
            <person name="Pisani C."/>
            <person name="Plott C."/>
            <person name="Rajasekar S."/>
            <person name="Rhein H.S."/>
            <person name="Rohla C."/>
            <person name="Song M."/>
            <person name="Hilaire R.S."/>
            <person name="Shu S."/>
            <person name="Wells L."/>
            <person name="Wang X."/>
            <person name="Webber J."/>
            <person name="Heerema R.J."/>
            <person name="Klein P."/>
            <person name="Conner P."/>
            <person name="Grauke L."/>
            <person name="Grimwood J."/>
            <person name="Schmutz J."/>
            <person name="Randall J.J."/>
        </authorList>
    </citation>
    <scope>NUCLEOTIDE SEQUENCE</scope>
    <source>
        <tissue evidence="1">Leaf</tissue>
    </source>
</reference>
<comment type="caution">
    <text evidence="1">The sequence shown here is derived from an EMBL/GenBank/DDBJ whole genome shotgun (WGS) entry which is preliminary data.</text>
</comment>
<name>A0A922J8W1_CARIL</name>
<evidence type="ECO:0000313" key="2">
    <source>
        <dbReference type="Proteomes" id="UP000811246"/>
    </source>
</evidence>
<dbReference type="AlphaFoldDB" id="A0A922J8W1"/>
<organism evidence="1 2">
    <name type="scientific">Carya illinoinensis</name>
    <name type="common">Pecan</name>
    <dbReference type="NCBI Taxonomy" id="32201"/>
    <lineage>
        <taxon>Eukaryota</taxon>
        <taxon>Viridiplantae</taxon>
        <taxon>Streptophyta</taxon>
        <taxon>Embryophyta</taxon>
        <taxon>Tracheophyta</taxon>
        <taxon>Spermatophyta</taxon>
        <taxon>Magnoliopsida</taxon>
        <taxon>eudicotyledons</taxon>
        <taxon>Gunneridae</taxon>
        <taxon>Pentapetalae</taxon>
        <taxon>rosids</taxon>
        <taxon>fabids</taxon>
        <taxon>Fagales</taxon>
        <taxon>Juglandaceae</taxon>
        <taxon>Carya</taxon>
    </lineage>
</organism>
<evidence type="ECO:0000313" key="1">
    <source>
        <dbReference type="EMBL" id="KAG6697372.1"/>
    </source>
</evidence>
<dbReference type="Proteomes" id="UP000811246">
    <property type="component" value="Chromosome 9"/>
</dbReference>
<gene>
    <name evidence="1" type="ORF">I3842_09G195100</name>
</gene>
<sequence>MWATISIHGLLRPRLSPLTKYSFLKNVRVTKRYTKWGSLGDSSVQNHEVAIYS</sequence>